<feature type="transmembrane region" description="Helical" evidence="7">
    <location>
        <begin position="563"/>
        <end position="582"/>
    </location>
</feature>
<dbReference type="Pfam" id="PF01130">
    <property type="entry name" value="CD36"/>
    <property type="match status" value="2"/>
</dbReference>
<accession>A0ABR1BWH9</accession>
<gene>
    <name evidence="8" type="primary">Necator_chrI.g2825</name>
    <name evidence="8" type="ORF">RB195_006697</name>
</gene>
<evidence type="ECO:0000313" key="9">
    <source>
        <dbReference type="Proteomes" id="UP001303046"/>
    </source>
</evidence>
<evidence type="ECO:0000256" key="7">
    <source>
        <dbReference type="SAM" id="Phobius"/>
    </source>
</evidence>
<keyword evidence="4 7" id="KW-1133">Transmembrane helix</keyword>
<comment type="subcellular location">
    <subcellularLocation>
        <location evidence="1">Membrane</location>
    </subcellularLocation>
</comment>
<evidence type="ECO:0008006" key="10">
    <source>
        <dbReference type="Google" id="ProtNLM"/>
    </source>
</evidence>
<name>A0ABR1BWH9_NECAM</name>
<evidence type="ECO:0000256" key="2">
    <source>
        <dbReference type="ARBA" id="ARBA00010532"/>
    </source>
</evidence>
<organism evidence="8 9">
    <name type="scientific">Necator americanus</name>
    <name type="common">Human hookworm</name>
    <dbReference type="NCBI Taxonomy" id="51031"/>
    <lineage>
        <taxon>Eukaryota</taxon>
        <taxon>Metazoa</taxon>
        <taxon>Ecdysozoa</taxon>
        <taxon>Nematoda</taxon>
        <taxon>Chromadorea</taxon>
        <taxon>Rhabditida</taxon>
        <taxon>Rhabditina</taxon>
        <taxon>Rhabditomorpha</taxon>
        <taxon>Strongyloidea</taxon>
        <taxon>Ancylostomatidae</taxon>
        <taxon>Bunostominae</taxon>
        <taxon>Necator</taxon>
    </lineage>
</organism>
<keyword evidence="5 7" id="KW-0472">Membrane</keyword>
<evidence type="ECO:0000256" key="3">
    <source>
        <dbReference type="ARBA" id="ARBA00022692"/>
    </source>
</evidence>
<keyword evidence="3 7" id="KW-0812">Transmembrane</keyword>
<dbReference type="EMBL" id="JAVFWL010000001">
    <property type="protein sequence ID" value="KAK6729800.1"/>
    <property type="molecule type" value="Genomic_DNA"/>
</dbReference>
<evidence type="ECO:0000256" key="1">
    <source>
        <dbReference type="ARBA" id="ARBA00004370"/>
    </source>
</evidence>
<feature type="transmembrane region" description="Helical" evidence="7">
    <location>
        <begin position="12"/>
        <end position="33"/>
    </location>
</feature>
<protein>
    <recommendedName>
        <fullName evidence="10">CD36 family protein</fullName>
    </recommendedName>
</protein>
<dbReference type="Proteomes" id="UP001303046">
    <property type="component" value="Unassembled WGS sequence"/>
</dbReference>
<keyword evidence="9" id="KW-1185">Reference proteome</keyword>
<evidence type="ECO:0000313" key="8">
    <source>
        <dbReference type="EMBL" id="KAK6729800.1"/>
    </source>
</evidence>
<evidence type="ECO:0000256" key="4">
    <source>
        <dbReference type="ARBA" id="ARBA00022989"/>
    </source>
</evidence>
<keyword evidence="6" id="KW-0325">Glycoprotein</keyword>
<sequence length="601" mass="68979">MMKFRRWELITVIIAVLCLIISIITWSVFPVIYPKAVVKNLQFSQNEDMSLSYSAFMMANPPMKNVMRFFFFNVSNPDEIVYEGAKPRLIETQSYAVMESEQKRFLRWSEDGNKVFYQNYKKYIISEEYTCPDCSWDDMVVIPNPVGIGAAANIYDPQYHITPIAQKILGFGLLLVGEYPFISHTIKEILFDGYNDALLTIGHSQLVTFLSGILNGGKSIIPIPIPDMPRLGFFQGYNNSRDEEYWIRTGKDDIDKIGEIVTWANQTYLPESWWPTAYSRSIRGSDSGSFCKMHLTKDDELPFFQSFMCRSFTKTFLKETTIHSIPSYTFSVPYEDYDTTSDVNAGFRYRNIEKVNYYPDWPSCPGRDPSQCVDPHEVNCNSQKNLCHNCCNMSYVDGTYLVPPGIFPLVCYPGRLQPTPFAVMYSPPHFLYSPPQMINSVVGLNPKNETHMPMVYSHEPVTMYEQMHIYVGIGGHQGNESAEISPRMAMKGGYSGAVTEVLYRLQVSMPVMKSKGVVQNRDIAESIIPIFWEDSHAVLFNVTYNKIWLGFVLVPKLVDYIKFSLLAIGIALLLFISVSHVISRRRRHRRKVVPFEEDVRF</sequence>
<reference evidence="8 9" key="1">
    <citation type="submission" date="2023-08" db="EMBL/GenBank/DDBJ databases">
        <title>A Necator americanus chromosomal reference genome.</title>
        <authorList>
            <person name="Ilik V."/>
            <person name="Petrzelkova K.J."/>
            <person name="Pardy F."/>
            <person name="Fuh T."/>
            <person name="Niatou-Singa F.S."/>
            <person name="Gouil Q."/>
            <person name="Baker L."/>
            <person name="Ritchie M.E."/>
            <person name="Jex A.R."/>
            <person name="Gazzola D."/>
            <person name="Li H."/>
            <person name="Toshio Fujiwara R."/>
            <person name="Zhan B."/>
            <person name="Aroian R.V."/>
            <person name="Pafco B."/>
            <person name="Schwarz E.M."/>
        </authorList>
    </citation>
    <scope>NUCLEOTIDE SEQUENCE [LARGE SCALE GENOMIC DNA]</scope>
    <source>
        <strain evidence="8 9">Aroian</strain>
        <tissue evidence="8">Whole animal</tissue>
    </source>
</reference>
<comment type="similarity">
    <text evidence="2">Belongs to the CD36 family.</text>
</comment>
<dbReference type="PANTHER" id="PTHR11923">
    <property type="entry name" value="SCAVENGER RECEPTOR CLASS B TYPE-1 SR-B1"/>
    <property type="match status" value="1"/>
</dbReference>
<proteinExistence type="inferred from homology"/>
<evidence type="ECO:0000256" key="6">
    <source>
        <dbReference type="ARBA" id="ARBA00023180"/>
    </source>
</evidence>
<dbReference type="InterPro" id="IPR002159">
    <property type="entry name" value="CD36_fam"/>
</dbReference>
<evidence type="ECO:0000256" key="5">
    <source>
        <dbReference type="ARBA" id="ARBA00023136"/>
    </source>
</evidence>
<comment type="caution">
    <text evidence="8">The sequence shown here is derived from an EMBL/GenBank/DDBJ whole genome shotgun (WGS) entry which is preliminary data.</text>
</comment>
<dbReference type="PANTHER" id="PTHR11923:SF55">
    <property type="entry name" value="SCAVENGER RECEPTOR (CD36 FAMILY) RELATED"/>
    <property type="match status" value="1"/>
</dbReference>